<gene>
    <name evidence="2" type="ORF">BWQ96_05916</name>
</gene>
<dbReference type="EMBL" id="NBIV01000094">
    <property type="protein sequence ID" value="PXF44352.1"/>
    <property type="molecule type" value="Genomic_DNA"/>
</dbReference>
<dbReference type="AlphaFoldDB" id="A0A2V3IQH0"/>
<comment type="caution">
    <text evidence="2">The sequence shown here is derived from an EMBL/GenBank/DDBJ whole genome shotgun (WGS) entry which is preliminary data.</text>
</comment>
<dbReference type="Proteomes" id="UP000247409">
    <property type="component" value="Unassembled WGS sequence"/>
</dbReference>
<keyword evidence="1" id="KW-0732">Signal</keyword>
<reference evidence="2 3" key="1">
    <citation type="journal article" date="2018" name="Mol. Biol. Evol.">
        <title>Analysis of the draft genome of the red seaweed Gracilariopsis chorda provides insights into genome size evolution in Rhodophyta.</title>
        <authorList>
            <person name="Lee J."/>
            <person name="Yang E.C."/>
            <person name="Graf L."/>
            <person name="Yang J.H."/>
            <person name="Qiu H."/>
            <person name="Zel Zion U."/>
            <person name="Chan C.X."/>
            <person name="Stephens T.G."/>
            <person name="Weber A.P.M."/>
            <person name="Boo G.H."/>
            <person name="Boo S.M."/>
            <person name="Kim K.M."/>
            <person name="Shin Y."/>
            <person name="Jung M."/>
            <person name="Lee S.J."/>
            <person name="Yim H.S."/>
            <person name="Lee J.H."/>
            <person name="Bhattacharya D."/>
            <person name="Yoon H.S."/>
        </authorList>
    </citation>
    <scope>NUCLEOTIDE SEQUENCE [LARGE SCALE GENOMIC DNA]</scope>
    <source>
        <strain evidence="2 3">SKKU-2015</strain>
        <tissue evidence="2">Whole body</tissue>
    </source>
</reference>
<evidence type="ECO:0000313" key="3">
    <source>
        <dbReference type="Proteomes" id="UP000247409"/>
    </source>
</evidence>
<feature type="signal peptide" evidence="1">
    <location>
        <begin position="1"/>
        <end position="20"/>
    </location>
</feature>
<evidence type="ECO:0000256" key="1">
    <source>
        <dbReference type="SAM" id="SignalP"/>
    </source>
</evidence>
<evidence type="ECO:0000313" key="2">
    <source>
        <dbReference type="EMBL" id="PXF44352.1"/>
    </source>
</evidence>
<protein>
    <submittedName>
        <fullName evidence="2">Uncharacterized protein</fullName>
    </submittedName>
</protein>
<keyword evidence="3" id="KW-1185">Reference proteome</keyword>
<sequence length="193" mass="21611">MKLLILCFFSAFLIVFSASAARVHEIDETDIINEECDVPPVVAYCLDMIHLGSNFKTYSSQRSGELQQDVDEVPVGMCAWGDWAGKLSANECVVVLKEYAAAEEEEDGIKASDPDTDALETTNRFLPFRRGFRKFVKKVGKRVKKSVKRVGRTVRKVARFCRKRKLICEGATELGIALLPVPGFSRLLNTTLF</sequence>
<organism evidence="2 3">
    <name type="scientific">Gracilariopsis chorda</name>
    <dbReference type="NCBI Taxonomy" id="448386"/>
    <lineage>
        <taxon>Eukaryota</taxon>
        <taxon>Rhodophyta</taxon>
        <taxon>Florideophyceae</taxon>
        <taxon>Rhodymeniophycidae</taxon>
        <taxon>Gracilariales</taxon>
        <taxon>Gracilariaceae</taxon>
        <taxon>Gracilariopsis</taxon>
    </lineage>
</organism>
<feature type="chain" id="PRO_5015891865" evidence="1">
    <location>
        <begin position="21"/>
        <end position="193"/>
    </location>
</feature>
<name>A0A2V3IQH0_9FLOR</name>
<accession>A0A2V3IQH0</accession>
<proteinExistence type="predicted"/>